<dbReference type="PANTHER" id="PTHR24567:SF74">
    <property type="entry name" value="HTH-TYPE TRANSCRIPTIONAL REGULATOR ARCR"/>
    <property type="match status" value="1"/>
</dbReference>
<dbReference type="Pfam" id="PF13545">
    <property type="entry name" value="HTH_Crp_2"/>
    <property type="match status" value="1"/>
</dbReference>
<dbReference type="GO" id="GO:0005829">
    <property type="term" value="C:cytosol"/>
    <property type="evidence" value="ECO:0007669"/>
    <property type="project" value="TreeGrafter"/>
</dbReference>
<dbReference type="CDD" id="cd00038">
    <property type="entry name" value="CAP_ED"/>
    <property type="match status" value="1"/>
</dbReference>
<name>A0A3B0YSY3_9ZZZZ</name>
<feature type="domain" description="HTH crp-type" evidence="5">
    <location>
        <begin position="167"/>
        <end position="233"/>
    </location>
</feature>
<evidence type="ECO:0000256" key="2">
    <source>
        <dbReference type="ARBA" id="ARBA00023125"/>
    </source>
</evidence>
<dbReference type="SMART" id="SM00419">
    <property type="entry name" value="HTH_CRP"/>
    <property type="match status" value="1"/>
</dbReference>
<dbReference type="SUPFAM" id="SSF51206">
    <property type="entry name" value="cAMP-binding domain-like"/>
    <property type="match status" value="1"/>
</dbReference>
<dbReference type="Gene3D" id="1.10.10.10">
    <property type="entry name" value="Winged helix-like DNA-binding domain superfamily/Winged helix DNA-binding domain"/>
    <property type="match status" value="1"/>
</dbReference>
<evidence type="ECO:0000256" key="1">
    <source>
        <dbReference type="ARBA" id="ARBA00023015"/>
    </source>
</evidence>
<dbReference type="Pfam" id="PF00027">
    <property type="entry name" value="cNMP_binding"/>
    <property type="match status" value="1"/>
</dbReference>
<feature type="domain" description="Cyclic nucleotide-binding" evidence="4">
    <location>
        <begin position="42"/>
        <end position="153"/>
    </location>
</feature>
<accession>A0A3B0YSY3</accession>
<dbReference type="InterPro" id="IPR036390">
    <property type="entry name" value="WH_DNA-bd_sf"/>
</dbReference>
<dbReference type="PROSITE" id="PS51063">
    <property type="entry name" value="HTH_CRP_2"/>
    <property type="match status" value="1"/>
</dbReference>
<keyword evidence="2" id="KW-0238">DNA-binding</keyword>
<dbReference type="EMBL" id="UOFN01000118">
    <property type="protein sequence ID" value="VAW79720.1"/>
    <property type="molecule type" value="Genomic_DNA"/>
</dbReference>
<proteinExistence type="predicted"/>
<dbReference type="InterPro" id="IPR012318">
    <property type="entry name" value="HTH_CRP"/>
</dbReference>
<evidence type="ECO:0000259" key="5">
    <source>
        <dbReference type="PROSITE" id="PS51063"/>
    </source>
</evidence>
<dbReference type="PANTHER" id="PTHR24567">
    <property type="entry name" value="CRP FAMILY TRANSCRIPTIONAL REGULATORY PROTEIN"/>
    <property type="match status" value="1"/>
</dbReference>
<protein>
    <submittedName>
        <fullName evidence="6">Transcriptional regulator, Crp/Fnr family</fullName>
    </submittedName>
</protein>
<reference evidence="6" key="1">
    <citation type="submission" date="2018-06" db="EMBL/GenBank/DDBJ databases">
        <authorList>
            <person name="Zhirakovskaya E."/>
        </authorList>
    </citation>
    <scope>NUCLEOTIDE SEQUENCE</scope>
</reference>
<keyword evidence="1" id="KW-0805">Transcription regulation</keyword>
<sequence>MRSIATDTLTDKPEPGGFSEKLQELDKCYAGFVSGCDAPALELLEQTDHVQLPAGTVMFRESDPCQNFLWLLEGCVRVYKHSSDGREVSLYRVEPGELCVLSLNALLGGRPYPAEALAETDVTGLMISGKRLLAGIDESISLRRHVMKMLSDRLYETMSLISDIAFHRLDLRLACLLGQRFERSGGEPLSVTHAQLARELGTTREVISRILKEFEHQECVKLARGRIYLVSRQGLNWFTQES</sequence>
<keyword evidence="3" id="KW-0804">Transcription</keyword>
<dbReference type="GO" id="GO:0003677">
    <property type="term" value="F:DNA binding"/>
    <property type="evidence" value="ECO:0007669"/>
    <property type="project" value="UniProtKB-KW"/>
</dbReference>
<dbReference type="InterPro" id="IPR036388">
    <property type="entry name" value="WH-like_DNA-bd_sf"/>
</dbReference>
<gene>
    <name evidence="6" type="ORF">MNBD_GAMMA15-866</name>
</gene>
<dbReference type="GO" id="GO:0003700">
    <property type="term" value="F:DNA-binding transcription factor activity"/>
    <property type="evidence" value="ECO:0007669"/>
    <property type="project" value="TreeGrafter"/>
</dbReference>
<evidence type="ECO:0000259" key="4">
    <source>
        <dbReference type="PROSITE" id="PS50042"/>
    </source>
</evidence>
<evidence type="ECO:0000256" key="3">
    <source>
        <dbReference type="ARBA" id="ARBA00023163"/>
    </source>
</evidence>
<dbReference type="SUPFAM" id="SSF46785">
    <property type="entry name" value="Winged helix' DNA-binding domain"/>
    <property type="match status" value="1"/>
</dbReference>
<dbReference type="AlphaFoldDB" id="A0A3B0YSY3"/>
<dbReference type="InterPro" id="IPR000595">
    <property type="entry name" value="cNMP-bd_dom"/>
</dbReference>
<dbReference type="Gene3D" id="2.60.120.10">
    <property type="entry name" value="Jelly Rolls"/>
    <property type="match status" value="1"/>
</dbReference>
<dbReference type="PROSITE" id="PS50042">
    <property type="entry name" value="CNMP_BINDING_3"/>
    <property type="match status" value="1"/>
</dbReference>
<dbReference type="InterPro" id="IPR014710">
    <property type="entry name" value="RmlC-like_jellyroll"/>
</dbReference>
<dbReference type="InterPro" id="IPR018490">
    <property type="entry name" value="cNMP-bd_dom_sf"/>
</dbReference>
<organism evidence="6">
    <name type="scientific">hydrothermal vent metagenome</name>
    <dbReference type="NCBI Taxonomy" id="652676"/>
    <lineage>
        <taxon>unclassified sequences</taxon>
        <taxon>metagenomes</taxon>
        <taxon>ecological metagenomes</taxon>
    </lineage>
</organism>
<evidence type="ECO:0000313" key="6">
    <source>
        <dbReference type="EMBL" id="VAW79720.1"/>
    </source>
</evidence>
<dbReference type="InterPro" id="IPR050397">
    <property type="entry name" value="Env_Response_Regulators"/>
</dbReference>
<dbReference type="SMART" id="SM00100">
    <property type="entry name" value="cNMP"/>
    <property type="match status" value="1"/>
</dbReference>